<dbReference type="CDD" id="cd04301">
    <property type="entry name" value="NAT_SF"/>
    <property type="match status" value="1"/>
</dbReference>
<dbReference type="EMBL" id="JAACJM010000024">
    <property type="protein sequence ID" value="KAF5366189.1"/>
    <property type="molecule type" value="Genomic_DNA"/>
</dbReference>
<evidence type="ECO:0000259" key="3">
    <source>
        <dbReference type="PROSITE" id="PS51186"/>
    </source>
</evidence>
<proteinExistence type="predicted"/>
<dbReference type="GO" id="GO:0005737">
    <property type="term" value="C:cytoplasm"/>
    <property type="evidence" value="ECO:0007669"/>
    <property type="project" value="TreeGrafter"/>
</dbReference>
<protein>
    <recommendedName>
        <fullName evidence="3">N-acetyltransferase domain-containing protein</fullName>
    </recommendedName>
</protein>
<gene>
    <name evidence="4" type="ORF">D9758_005674</name>
</gene>
<dbReference type="Pfam" id="PF13673">
    <property type="entry name" value="Acetyltransf_10"/>
    <property type="match status" value="1"/>
</dbReference>
<dbReference type="PANTHER" id="PTHR10908:SF0">
    <property type="entry name" value="SEROTONIN N-ACETYLTRANSFERASE"/>
    <property type="match status" value="1"/>
</dbReference>
<reference evidence="4 5" key="1">
    <citation type="journal article" date="2020" name="ISME J.">
        <title>Uncovering the hidden diversity of litter-decomposition mechanisms in mushroom-forming fungi.</title>
        <authorList>
            <person name="Floudas D."/>
            <person name="Bentzer J."/>
            <person name="Ahren D."/>
            <person name="Johansson T."/>
            <person name="Persson P."/>
            <person name="Tunlid A."/>
        </authorList>
    </citation>
    <scope>NUCLEOTIDE SEQUENCE [LARGE SCALE GENOMIC DNA]</scope>
    <source>
        <strain evidence="4 5">CBS 291.85</strain>
    </source>
</reference>
<evidence type="ECO:0000256" key="2">
    <source>
        <dbReference type="ARBA" id="ARBA00023315"/>
    </source>
</evidence>
<dbReference type="PANTHER" id="PTHR10908">
    <property type="entry name" value="SEROTONIN N-ACETYLTRANSFERASE"/>
    <property type="match status" value="1"/>
</dbReference>
<dbReference type="Proteomes" id="UP000559256">
    <property type="component" value="Unassembled WGS sequence"/>
</dbReference>
<sequence length="200" mass="22531">MLKNTRRIGTFSSTTMQLDFKLVTAPEIEEAVRIEEEGFPPDEAGSLETFRFRQSQAPDLFLGAYTSTSSLTESDSSTSSPSSDQPNLQLIGYVCSTLSLSKTITHASMSTHISHGRSICIHSVCVDKKYRRQGIALRLLKEYISRLQNNSNLYDRILLIAHEELIPLYENAGFTLVGKSEVTHGPRPWFEMRLDLKDEQ</sequence>
<dbReference type="OrthoDB" id="30840at2759"/>
<dbReference type="InterPro" id="IPR051635">
    <property type="entry name" value="SNAT-like"/>
</dbReference>
<accession>A0A8H5LQX9</accession>
<keyword evidence="2" id="KW-0012">Acyltransferase</keyword>
<keyword evidence="5" id="KW-1185">Reference proteome</keyword>
<organism evidence="4 5">
    <name type="scientific">Tetrapyrgos nigripes</name>
    <dbReference type="NCBI Taxonomy" id="182062"/>
    <lineage>
        <taxon>Eukaryota</taxon>
        <taxon>Fungi</taxon>
        <taxon>Dikarya</taxon>
        <taxon>Basidiomycota</taxon>
        <taxon>Agaricomycotina</taxon>
        <taxon>Agaricomycetes</taxon>
        <taxon>Agaricomycetidae</taxon>
        <taxon>Agaricales</taxon>
        <taxon>Marasmiineae</taxon>
        <taxon>Marasmiaceae</taxon>
        <taxon>Tetrapyrgos</taxon>
    </lineage>
</organism>
<evidence type="ECO:0000313" key="4">
    <source>
        <dbReference type="EMBL" id="KAF5366189.1"/>
    </source>
</evidence>
<dbReference type="GO" id="GO:0004059">
    <property type="term" value="F:aralkylamine N-acetyltransferase activity"/>
    <property type="evidence" value="ECO:0007669"/>
    <property type="project" value="TreeGrafter"/>
</dbReference>
<dbReference type="Gene3D" id="3.40.630.30">
    <property type="match status" value="1"/>
</dbReference>
<dbReference type="InterPro" id="IPR000182">
    <property type="entry name" value="GNAT_dom"/>
</dbReference>
<name>A0A8H5LQX9_9AGAR</name>
<evidence type="ECO:0000313" key="5">
    <source>
        <dbReference type="Proteomes" id="UP000559256"/>
    </source>
</evidence>
<evidence type="ECO:0000256" key="1">
    <source>
        <dbReference type="ARBA" id="ARBA00022679"/>
    </source>
</evidence>
<dbReference type="InterPro" id="IPR016181">
    <property type="entry name" value="Acyl_CoA_acyltransferase"/>
</dbReference>
<comment type="caution">
    <text evidence="4">The sequence shown here is derived from an EMBL/GenBank/DDBJ whole genome shotgun (WGS) entry which is preliminary data.</text>
</comment>
<feature type="domain" description="N-acetyltransferase" evidence="3">
    <location>
        <begin position="18"/>
        <end position="197"/>
    </location>
</feature>
<keyword evidence="1" id="KW-0808">Transferase</keyword>
<dbReference type="SUPFAM" id="SSF55729">
    <property type="entry name" value="Acyl-CoA N-acyltransferases (Nat)"/>
    <property type="match status" value="1"/>
</dbReference>
<dbReference type="AlphaFoldDB" id="A0A8H5LQX9"/>
<dbReference type="PROSITE" id="PS51186">
    <property type="entry name" value="GNAT"/>
    <property type="match status" value="1"/>
</dbReference>